<reference evidence="1 2" key="1">
    <citation type="submission" date="2012-10" db="EMBL/GenBank/DDBJ databases">
        <authorList>
            <person name="Harkins D.M."/>
            <person name="Durkin A.S."/>
            <person name="Brinkac L.M."/>
            <person name="Haft D.H."/>
            <person name="Selengut J.D."/>
            <person name="Sanka R."/>
            <person name="DePew J."/>
            <person name="Purushe J."/>
            <person name="Chanthongthip A."/>
            <person name="Lattana O."/>
            <person name="Phetsouvanh R."/>
            <person name="Newton P.N."/>
            <person name="Vinetz J.M."/>
            <person name="Sutton G.G."/>
            <person name="Nierman W.C."/>
            <person name="Fouts D.E."/>
        </authorList>
    </citation>
    <scope>NUCLEOTIDE SEQUENCE [LARGE SCALE GENOMIC DNA]</scope>
    <source>
        <strain evidence="1 2">UI 12758</strain>
    </source>
</reference>
<dbReference type="AlphaFoldDB" id="A0A0E2D5Q8"/>
<name>A0A0E2D5Q8_LEPIR</name>
<dbReference type="Proteomes" id="UP000001340">
    <property type="component" value="Unassembled WGS sequence"/>
</dbReference>
<evidence type="ECO:0000313" key="1">
    <source>
        <dbReference type="EMBL" id="EKR54884.1"/>
    </source>
</evidence>
<gene>
    <name evidence="1" type="ORF">LEP1GSC105_3846</name>
</gene>
<accession>A0A0E2D5Q8</accession>
<protein>
    <submittedName>
        <fullName evidence="1">Uncharacterized protein</fullName>
    </submittedName>
</protein>
<evidence type="ECO:0000313" key="2">
    <source>
        <dbReference type="Proteomes" id="UP000001340"/>
    </source>
</evidence>
<organism evidence="1 2">
    <name type="scientific">Leptospira interrogans str. UI 12758</name>
    <dbReference type="NCBI Taxonomy" id="1049938"/>
    <lineage>
        <taxon>Bacteria</taxon>
        <taxon>Pseudomonadati</taxon>
        <taxon>Spirochaetota</taxon>
        <taxon>Spirochaetia</taxon>
        <taxon>Leptospirales</taxon>
        <taxon>Leptospiraceae</taxon>
        <taxon>Leptospira</taxon>
    </lineage>
</organism>
<sequence length="37" mass="4297">MALYGSRSKLKLKMKYYVSIIQLIDQSRKNSSATRFA</sequence>
<proteinExistence type="predicted"/>
<dbReference type="EMBL" id="AHNR02000040">
    <property type="protein sequence ID" value="EKR54884.1"/>
    <property type="molecule type" value="Genomic_DNA"/>
</dbReference>
<comment type="caution">
    <text evidence="1">The sequence shown here is derived from an EMBL/GenBank/DDBJ whole genome shotgun (WGS) entry which is preliminary data.</text>
</comment>